<gene>
    <name evidence="12" type="ORF">CDAR_566502</name>
</gene>
<dbReference type="Gene3D" id="4.10.400.10">
    <property type="entry name" value="Low-density Lipoprotein Receptor"/>
    <property type="match status" value="1"/>
</dbReference>
<keyword evidence="2 10" id="KW-0812">Transmembrane</keyword>
<sequence length="837" mass="95913">MRRCLLQAMVWGCRANENNFSDTLKHELNSIKSLLNSNYNGSRENISRYNRQLDSEVETRFHITKNTIIRTGESRILGAKYINESILPNNHECLTWCLETPNCNAVVYEEKTLLSCYMFDCGAPSSYLCKFTPHDHFISSILKITQHSYDLHQWKNQVKHEKELADLQITDTHATSSLSIVDQNTEVVTSPTSVKPYNSTKPTSKCHHYQFQCINNSECIAIYNVCDGIPQCPDGSDESVDLKCHMKEFKDTMAKTQDPLDSPHATVTKLGSMNIRPNRPPSSPPIRVPQNEHVSQVIKKPKVPFNKADSIHTDSSKTIWPDRLPNGHPNRVPDGQPDRIPDGRPDRIPDGRPDRIPDRRPDRIPDGRPDRIPDGRPDRIPEGRPDRIPDGQLDRIPDRRLDRIPDGRLDRIPDGQLDRIPDGRPDILSDGRPNRISDGRPDRIPDVQPDRITDEQSDRIPDGQSDRIPDHQPSKNDYYHNDDSDGLGSPFIHKHSQFVAANDPHVQSLNRWSNDYDQYPSHSVSLDQPYNSYDGNYQRGDDQYLSNALSPEYDGVKSYANYRQEDIPYWANQDAAQDNTYPVEEFPQTAMHTLNKPNYPDKESLYTQQLTRTASQYPESKRPVIHKAMDVLPPVHQNRVSDMEEYKSRRYPMQRQPPYMAYEEAIEKQLSNYPVMKQKHYNPSQTADDSVYSNDDLIRASLVNQLPIEFDRPHHMYQYEKHAEEAPAAHTKNNNKDAKVITMDTPTSTVKPTKPPPKSIQKTVLDFKMSVTELHQASRTHSQETNSAILALVMGLTIFALLFVFLGCRIKTIKKRMSRKGRALAHDADYLVNGMYL</sequence>
<dbReference type="PROSITE" id="PS50068">
    <property type="entry name" value="LDLRA_2"/>
    <property type="match status" value="1"/>
</dbReference>
<name>A0AAV4X712_9ARAC</name>
<dbReference type="InterPro" id="IPR023415">
    <property type="entry name" value="LDLR_class-A_CS"/>
</dbReference>
<dbReference type="Pfam" id="PF00057">
    <property type="entry name" value="Ldl_recept_a"/>
    <property type="match status" value="1"/>
</dbReference>
<evidence type="ECO:0000313" key="13">
    <source>
        <dbReference type="Proteomes" id="UP001054837"/>
    </source>
</evidence>
<evidence type="ECO:0000256" key="8">
    <source>
        <dbReference type="PROSITE-ProRule" id="PRU00124"/>
    </source>
</evidence>
<keyword evidence="7" id="KW-0325">Glycoprotein</keyword>
<keyword evidence="13" id="KW-1185">Reference proteome</keyword>
<evidence type="ECO:0000256" key="7">
    <source>
        <dbReference type="ARBA" id="ARBA00023180"/>
    </source>
</evidence>
<feature type="compositionally biased region" description="Basic and acidic residues" evidence="9">
    <location>
        <begin position="336"/>
        <end position="483"/>
    </location>
</feature>
<evidence type="ECO:0000256" key="9">
    <source>
        <dbReference type="SAM" id="MobiDB-lite"/>
    </source>
</evidence>
<reference evidence="12 13" key="1">
    <citation type="submission" date="2021-06" db="EMBL/GenBank/DDBJ databases">
        <title>Caerostris darwini draft genome.</title>
        <authorList>
            <person name="Kono N."/>
            <person name="Arakawa K."/>
        </authorList>
    </citation>
    <scope>NUCLEOTIDE SEQUENCE [LARGE SCALE GENOMIC DNA]</scope>
</reference>
<keyword evidence="5 10" id="KW-0472">Membrane</keyword>
<feature type="region of interest" description="Disordered" evidence="9">
    <location>
        <begin position="254"/>
        <end position="491"/>
    </location>
</feature>
<dbReference type="SMART" id="SM00192">
    <property type="entry name" value="LDLa"/>
    <property type="match status" value="1"/>
</dbReference>
<dbReference type="EMBL" id="BPLQ01015677">
    <property type="protein sequence ID" value="GIY89639.1"/>
    <property type="molecule type" value="Genomic_DNA"/>
</dbReference>
<dbReference type="SMART" id="SM00765">
    <property type="entry name" value="MANEC"/>
    <property type="match status" value="1"/>
</dbReference>
<dbReference type="Pfam" id="PF07502">
    <property type="entry name" value="MANEC"/>
    <property type="match status" value="1"/>
</dbReference>
<dbReference type="GO" id="GO:0016020">
    <property type="term" value="C:membrane"/>
    <property type="evidence" value="ECO:0007669"/>
    <property type="project" value="UniProtKB-SubCell"/>
</dbReference>
<comment type="subcellular location">
    <subcellularLocation>
        <location evidence="1">Membrane</location>
        <topology evidence="1">Single-pass type I membrane protein</topology>
    </subcellularLocation>
</comment>
<feature type="domain" description="MANSC" evidence="11">
    <location>
        <begin position="63"/>
        <end position="140"/>
    </location>
</feature>
<dbReference type="InterPro" id="IPR011106">
    <property type="entry name" value="MANSC_N"/>
</dbReference>
<dbReference type="CDD" id="cd00112">
    <property type="entry name" value="LDLa"/>
    <property type="match status" value="1"/>
</dbReference>
<evidence type="ECO:0000259" key="11">
    <source>
        <dbReference type="PROSITE" id="PS50986"/>
    </source>
</evidence>
<dbReference type="PANTHER" id="PTHR46876:SF1">
    <property type="entry name" value="LOW-DENSITY LIPOPROTEIN RECEPTOR-RELATED PROTEIN 11"/>
    <property type="match status" value="1"/>
</dbReference>
<dbReference type="InterPro" id="IPR036055">
    <property type="entry name" value="LDL_receptor-like_sf"/>
</dbReference>
<accession>A0AAV4X712</accession>
<dbReference type="Proteomes" id="UP001054837">
    <property type="component" value="Unassembled WGS sequence"/>
</dbReference>
<dbReference type="PANTHER" id="PTHR46876">
    <property type="entry name" value="LOW-DENSITY LIPOPROTEIN RECEPTOR-RELATED PROTEIN 11"/>
    <property type="match status" value="1"/>
</dbReference>
<protein>
    <recommendedName>
        <fullName evidence="11">MANSC domain-containing protein</fullName>
    </recommendedName>
</protein>
<dbReference type="PROSITE" id="PS50986">
    <property type="entry name" value="MANSC"/>
    <property type="match status" value="1"/>
</dbReference>
<feature type="compositionally biased region" description="Pro residues" evidence="9">
    <location>
        <begin position="278"/>
        <end position="287"/>
    </location>
</feature>
<keyword evidence="4 10" id="KW-1133">Transmembrane helix</keyword>
<dbReference type="PROSITE" id="PS01209">
    <property type="entry name" value="LDLRA_1"/>
    <property type="match status" value="1"/>
</dbReference>
<proteinExistence type="predicted"/>
<dbReference type="SUPFAM" id="SSF57424">
    <property type="entry name" value="LDL receptor-like module"/>
    <property type="match status" value="1"/>
</dbReference>
<evidence type="ECO:0000256" key="6">
    <source>
        <dbReference type="ARBA" id="ARBA00023157"/>
    </source>
</evidence>
<dbReference type="AlphaFoldDB" id="A0AAV4X712"/>
<evidence type="ECO:0000313" key="12">
    <source>
        <dbReference type="EMBL" id="GIY89639.1"/>
    </source>
</evidence>
<feature type="transmembrane region" description="Helical" evidence="10">
    <location>
        <begin position="788"/>
        <end position="810"/>
    </location>
</feature>
<evidence type="ECO:0000256" key="1">
    <source>
        <dbReference type="ARBA" id="ARBA00004479"/>
    </source>
</evidence>
<keyword evidence="6" id="KW-1015">Disulfide bond</keyword>
<evidence type="ECO:0000256" key="4">
    <source>
        <dbReference type="ARBA" id="ARBA00022989"/>
    </source>
</evidence>
<dbReference type="InterPro" id="IPR013980">
    <property type="entry name" value="MANSC_dom"/>
</dbReference>
<organism evidence="12 13">
    <name type="scientific">Caerostris darwini</name>
    <dbReference type="NCBI Taxonomy" id="1538125"/>
    <lineage>
        <taxon>Eukaryota</taxon>
        <taxon>Metazoa</taxon>
        <taxon>Ecdysozoa</taxon>
        <taxon>Arthropoda</taxon>
        <taxon>Chelicerata</taxon>
        <taxon>Arachnida</taxon>
        <taxon>Araneae</taxon>
        <taxon>Araneomorphae</taxon>
        <taxon>Entelegynae</taxon>
        <taxon>Araneoidea</taxon>
        <taxon>Araneidae</taxon>
        <taxon>Caerostris</taxon>
    </lineage>
</organism>
<dbReference type="InterPro" id="IPR002172">
    <property type="entry name" value="LDrepeatLR_classA_rpt"/>
</dbReference>
<evidence type="ECO:0000256" key="3">
    <source>
        <dbReference type="ARBA" id="ARBA00022729"/>
    </source>
</evidence>
<keyword evidence="3" id="KW-0732">Signal</keyword>
<evidence type="ECO:0000256" key="10">
    <source>
        <dbReference type="SAM" id="Phobius"/>
    </source>
</evidence>
<evidence type="ECO:0000256" key="5">
    <source>
        <dbReference type="ARBA" id="ARBA00023136"/>
    </source>
</evidence>
<comment type="caution">
    <text evidence="12">The sequence shown here is derived from an EMBL/GenBank/DDBJ whole genome shotgun (WGS) entry which is preliminary data.</text>
</comment>
<comment type="caution">
    <text evidence="8">Lacks conserved residue(s) required for the propagation of feature annotation.</text>
</comment>
<evidence type="ECO:0000256" key="2">
    <source>
        <dbReference type="ARBA" id="ARBA00022692"/>
    </source>
</evidence>